<name>A0A975PZ50_9MYCO</name>
<dbReference type="AlphaFoldDB" id="A0A975PZ50"/>
<dbReference type="EMBL" id="CP046600">
    <property type="protein sequence ID" value="QUR69925.1"/>
    <property type="molecule type" value="Genomic_DNA"/>
</dbReference>
<gene>
    <name evidence="1" type="ORF">F6B93_18065</name>
</gene>
<keyword evidence="2" id="KW-1185">Reference proteome</keyword>
<sequence>MVRRKRVQRALTTVVATCCLLGVTIRRMDKLAHGQT</sequence>
<protein>
    <submittedName>
        <fullName evidence="1">Uncharacterized protein</fullName>
    </submittedName>
</protein>
<proteinExistence type="predicted"/>
<reference evidence="1" key="1">
    <citation type="submission" date="2019-12" db="EMBL/GenBank/DDBJ databases">
        <title>Mycobacterium spongiae sp. nov.</title>
        <authorList>
            <person name="Stinear T."/>
        </authorList>
    </citation>
    <scope>NUCLEOTIDE SEQUENCE</scope>
    <source>
        <strain evidence="1">FSD4b-SM</strain>
    </source>
</reference>
<evidence type="ECO:0000313" key="1">
    <source>
        <dbReference type="EMBL" id="QUR69925.1"/>
    </source>
</evidence>
<organism evidence="1 2">
    <name type="scientific">Mycobacterium spongiae</name>
    <dbReference type="NCBI Taxonomy" id="886343"/>
    <lineage>
        <taxon>Bacteria</taxon>
        <taxon>Bacillati</taxon>
        <taxon>Actinomycetota</taxon>
        <taxon>Actinomycetes</taxon>
        <taxon>Mycobacteriales</taxon>
        <taxon>Mycobacteriaceae</taxon>
        <taxon>Mycobacterium</taxon>
    </lineage>
</organism>
<dbReference type="KEGG" id="mspg:F6B93_18065"/>
<dbReference type="Proteomes" id="UP000682202">
    <property type="component" value="Chromosome"/>
</dbReference>
<accession>A0A975PZ50</accession>
<evidence type="ECO:0000313" key="2">
    <source>
        <dbReference type="Proteomes" id="UP000682202"/>
    </source>
</evidence>